<keyword evidence="7 17" id="KW-0067">ATP-binding</keyword>
<dbReference type="PROSITE" id="PS51383">
    <property type="entry name" value="YJEF_C_3"/>
    <property type="match status" value="1"/>
</dbReference>
<keyword evidence="11 18" id="KW-0413">Isomerase</keyword>
<dbReference type="EC" id="4.2.1.136" evidence="19"/>
<feature type="binding site" evidence="18">
    <location>
        <position position="169"/>
    </location>
    <ligand>
        <name>K(+)</name>
        <dbReference type="ChEBI" id="CHEBI:29103"/>
    </ligand>
</feature>
<dbReference type="HAMAP" id="MF_01966">
    <property type="entry name" value="NADHX_epimerase"/>
    <property type="match status" value="1"/>
</dbReference>
<comment type="catalytic activity">
    <reaction evidence="15 17 19">
        <text>(6S)-NADHX + ADP = AMP + phosphate + NADH + H(+)</text>
        <dbReference type="Rhea" id="RHEA:32223"/>
        <dbReference type="ChEBI" id="CHEBI:15378"/>
        <dbReference type="ChEBI" id="CHEBI:43474"/>
        <dbReference type="ChEBI" id="CHEBI:57945"/>
        <dbReference type="ChEBI" id="CHEBI:64074"/>
        <dbReference type="ChEBI" id="CHEBI:456215"/>
        <dbReference type="ChEBI" id="CHEBI:456216"/>
        <dbReference type="EC" id="4.2.1.136"/>
    </reaction>
</comment>
<dbReference type="CDD" id="cd01171">
    <property type="entry name" value="YXKO-related"/>
    <property type="match status" value="1"/>
</dbReference>
<gene>
    <name evidence="18" type="primary">nnrE</name>
    <name evidence="17" type="synonym">nnrD</name>
    <name evidence="22" type="ORF">LJD61_08245</name>
</gene>
<protein>
    <recommendedName>
        <fullName evidence="19">Bifunctional NAD(P)H-hydrate repair enzyme</fullName>
    </recommendedName>
    <alternativeName>
        <fullName evidence="19">Nicotinamide nucleotide repair protein</fullName>
    </alternativeName>
    <domain>
        <recommendedName>
            <fullName evidence="19">ADP-dependent (S)-NAD(P)H-hydrate dehydratase</fullName>
            <ecNumber evidence="19">4.2.1.136</ecNumber>
        </recommendedName>
        <alternativeName>
            <fullName evidence="19">ADP-dependent NAD(P)HX dehydratase</fullName>
        </alternativeName>
    </domain>
    <domain>
        <recommendedName>
            <fullName evidence="19">NAD(P)H-hydrate epimerase</fullName>
            <ecNumber evidence="19">5.1.99.6</ecNumber>
        </recommendedName>
    </domain>
</protein>
<evidence type="ECO:0000256" key="2">
    <source>
        <dbReference type="ARBA" id="ARBA00000909"/>
    </source>
</evidence>
<comment type="similarity">
    <text evidence="18">Belongs to the NnrE/AIBP family.</text>
</comment>
<dbReference type="NCBIfam" id="TIGR00196">
    <property type="entry name" value="yjeF_cterm"/>
    <property type="match status" value="1"/>
</dbReference>
<evidence type="ECO:0000256" key="12">
    <source>
        <dbReference type="ARBA" id="ARBA00023239"/>
    </source>
</evidence>
<dbReference type="Pfam" id="PF01256">
    <property type="entry name" value="Carb_kinase"/>
    <property type="match status" value="1"/>
</dbReference>
<evidence type="ECO:0000256" key="18">
    <source>
        <dbReference type="HAMAP-Rule" id="MF_01966"/>
    </source>
</evidence>
<dbReference type="InterPro" id="IPR000631">
    <property type="entry name" value="CARKD"/>
</dbReference>
<accession>A0ABT1NE55</accession>
<feature type="binding site" evidence="18">
    <location>
        <begin position="137"/>
        <end position="143"/>
    </location>
    <ligand>
        <name>(6S)-NADPHX</name>
        <dbReference type="ChEBI" id="CHEBI:64076"/>
    </ligand>
</feature>
<evidence type="ECO:0000256" key="7">
    <source>
        <dbReference type="ARBA" id="ARBA00022840"/>
    </source>
</evidence>
<dbReference type="Gene3D" id="3.40.50.10260">
    <property type="entry name" value="YjeF N-terminal domain"/>
    <property type="match status" value="1"/>
</dbReference>
<dbReference type="EMBL" id="JAJEKE010000006">
    <property type="protein sequence ID" value="MCQ1529542.1"/>
    <property type="molecule type" value="Genomic_DNA"/>
</dbReference>
<keyword evidence="9 18" id="KW-0630">Potassium</keyword>
<evidence type="ECO:0000256" key="15">
    <source>
        <dbReference type="ARBA" id="ARBA00048238"/>
    </source>
</evidence>
<sequence length="519" mass="54716">MRACLSEQMRCADEVSIKEFSISGIVLMENAALGIVKEIEKEIEGGRLPKEGEASLICGTGNNGGDGFAAARHLASKGWRAVVFICGDEKKITGDALANLNIIKKLGIPILSMEDSNIEALDIMFGRSHMIIDAMLGTGFKGRLKGNYETIVDKINKQRKYVLSIDSPTGLNCDTGFAEGSCIKANKTVALGLPKIGLVINDGPYYCGELAVCGLSIPEQAYDRVGISRYLTDRDYVSGCIKPRKAHGYKGTYGRILIAAGSKGMEGAGLLAAKAALRSGAGIVELAVPLCSFDAVRGVIPVVITRGLTDDGEGCLASKSSGEIMLALRNASVFLMGPGLRTSSQVKEAVFDAAISCNKPAIFDADALNVISEEPAILLQRPESTIITPHPAEMARLMGISTGEVQGNRLEAAESFAKKYRVIVVLKGYRTIIASPWGETRINPTGNPGMGTAGSGDVLGGIIASFLAQGMSPMEAASCGAYIHGAAGDRAAEKYGQWGMVASDIIKYIPHTIMDIGGK</sequence>
<dbReference type="InterPro" id="IPR029056">
    <property type="entry name" value="Ribokinase-like"/>
</dbReference>
<evidence type="ECO:0000256" key="6">
    <source>
        <dbReference type="ARBA" id="ARBA00022741"/>
    </source>
</evidence>
<comment type="caution">
    <text evidence="22">The sequence shown here is derived from an EMBL/GenBank/DDBJ whole genome shotgun (WGS) entry which is preliminary data.</text>
</comment>
<dbReference type="PROSITE" id="PS51385">
    <property type="entry name" value="YJEF_N"/>
    <property type="match status" value="1"/>
</dbReference>
<name>A0ABT1NE55_9FIRM</name>
<feature type="binding site" evidence="17">
    <location>
        <position position="390"/>
    </location>
    <ligand>
        <name>(6S)-NADPHX</name>
        <dbReference type="ChEBI" id="CHEBI:64076"/>
    </ligand>
</feature>
<evidence type="ECO:0000256" key="9">
    <source>
        <dbReference type="ARBA" id="ARBA00022958"/>
    </source>
</evidence>
<evidence type="ECO:0000256" key="11">
    <source>
        <dbReference type="ARBA" id="ARBA00023235"/>
    </source>
</evidence>
<comment type="cofactor">
    <cofactor evidence="18 19">
        <name>K(+)</name>
        <dbReference type="ChEBI" id="CHEBI:29103"/>
    </cofactor>
    <text evidence="18 19">Binds 1 potassium ion per subunit.</text>
</comment>
<comment type="similarity">
    <text evidence="3 19">In the N-terminal section; belongs to the NnrE/AIBP family.</text>
</comment>
<feature type="binding site" evidence="18">
    <location>
        <begin position="62"/>
        <end position="66"/>
    </location>
    <ligand>
        <name>(6S)-NADPHX</name>
        <dbReference type="ChEBI" id="CHEBI:64076"/>
    </ligand>
</feature>
<feature type="binding site" evidence="17">
    <location>
        <position position="457"/>
    </location>
    <ligand>
        <name>(6S)-NADPHX</name>
        <dbReference type="ChEBI" id="CHEBI:64076"/>
    </ligand>
</feature>
<comment type="similarity">
    <text evidence="4 19">In the C-terminal section; belongs to the NnrD/CARKD family.</text>
</comment>
<feature type="domain" description="YjeF C-terminal" evidence="20">
    <location>
        <begin position="233"/>
        <end position="516"/>
    </location>
</feature>
<comment type="function">
    <text evidence="17">Catalyzes the dehydration of the S-form of NAD(P)HX at the expense of ADP, which is converted to AMP. Together with NAD(P)HX epimerase, which catalyzes the epimerization of the S- and R-forms, the enzyme allows the repair of both epimers of NAD(P)HX, a damaged form of NAD(P)H that is a result of enzymatic or heat-dependent hydration.</text>
</comment>
<comment type="function">
    <text evidence="14 19">Bifunctional enzyme that catalyzes the epimerization of the S- and R-forms of NAD(P)HX and the dehydration of the S-form of NAD(P)HX at the expense of ADP, which is converted to AMP. This allows the repair of both epimers of NAD(P)HX, a damaged form of NAD(P)H that is a result of enzymatic or heat-dependent hydration.</text>
</comment>
<evidence type="ECO:0000259" key="20">
    <source>
        <dbReference type="PROSITE" id="PS51383"/>
    </source>
</evidence>
<comment type="cofactor">
    <cofactor evidence="17">
        <name>Mg(2+)</name>
        <dbReference type="ChEBI" id="CHEBI:18420"/>
    </cofactor>
</comment>
<dbReference type="Gene3D" id="3.40.1190.20">
    <property type="match status" value="1"/>
</dbReference>
<feature type="binding site" evidence="17">
    <location>
        <position position="339"/>
    </location>
    <ligand>
        <name>(6S)-NADPHX</name>
        <dbReference type="ChEBI" id="CHEBI:64076"/>
    </ligand>
</feature>
<keyword evidence="8 17" id="KW-0521">NADP</keyword>
<evidence type="ECO:0000256" key="4">
    <source>
        <dbReference type="ARBA" id="ARBA00009524"/>
    </source>
</evidence>
<dbReference type="PIRSF" id="PIRSF017184">
    <property type="entry name" value="Nnr"/>
    <property type="match status" value="1"/>
</dbReference>
<evidence type="ECO:0000256" key="8">
    <source>
        <dbReference type="ARBA" id="ARBA00022857"/>
    </source>
</evidence>
<feature type="binding site" evidence="18">
    <location>
        <position position="148"/>
    </location>
    <ligand>
        <name>(6S)-NADPHX</name>
        <dbReference type="ChEBI" id="CHEBI:64076"/>
    </ligand>
</feature>
<dbReference type="PANTHER" id="PTHR12592">
    <property type="entry name" value="ATP-DEPENDENT (S)-NAD(P)H-HYDRATE DEHYDRATASE FAMILY MEMBER"/>
    <property type="match status" value="1"/>
</dbReference>
<organism evidence="22 23">
    <name type="scientific">Lutispora saccharofermentans</name>
    <dbReference type="NCBI Taxonomy" id="3024236"/>
    <lineage>
        <taxon>Bacteria</taxon>
        <taxon>Bacillati</taxon>
        <taxon>Bacillota</taxon>
        <taxon>Clostridia</taxon>
        <taxon>Lutisporales</taxon>
        <taxon>Lutisporaceae</taxon>
        <taxon>Lutispora</taxon>
    </lineage>
</organism>
<feature type="binding site" evidence="18">
    <location>
        <position position="166"/>
    </location>
    <ligand>
        <name>(6S)-NADPHX</name>
        <dbReference type="ChEBI" id="CHEBI:64076"/>
    </ligand>
</feature>
<comment type="function">
    <text evidence="18">Catalyzes the epimerization of the S- and R-forms of NAD(P)HX, a damaged form of NAD(P)H that is a result of enzymatic or heat-dependent hydration. This is a prerequisite for the S-specific NAD(P)H-hydrate dehydratase to allow the repair of both epimers of NAD(P)HX.</text>
</comment>
<evidence type="ECO:0000256" key="10">
    <source>
        <dbReference type="ARBA" id="ARBA00023027"/>
    </source>
</evidence>
<keyword evidence="10 17" id="KW-0520">NAD</keyword>
<evidence type="ECO:0000256" key="13">
    <source>
        <dbReference type="ARBA" id="ARBA00023268"/>
    </source>
</evidence>
<dbReference type="InterPro" id="IPR004443">
    <property type="entry name" value="YjeF_N_dom"/>
</dbReference>
<dbReference type="InterPro" id="IPR030677">
    <property type="entry name" value="Nnr"/>
</dbReference>
<dbReference type="Proteomes" id="UP001651880">
    <property type="component" value="Unassembled WGS sequence"/>
</dbReference>
<comment type="catalytic activity">
    <reaction evidence="16 17 19">
        <text>(6S)-NADPHX + ADP = AMP + phosphate + NADPH + H(+)</text>
        <dbReference type="Rhea" id="RHEA:32235"/>
        <dbReference type="ChEBI" id="CHEBI:15378"/>
        <dbReference type="ChEBI" id="CHEBI:43474"/>
        <dbReference type="ChEBI" id="CHEBI:57783"/>
        <dbReference type="ChEBI" id="CHEBI:64076"/>
        <dbReference type="ChEBI" id="CHEBI:456215"/>
        <dbReference type="ChEBI" id="CHEBI:456216"/>
        <dbReference type="EC" id="4.2.1.136"/>
    </reaction>
</comment>
<dbReference type="EC" id="5.1.99.6" evidence="19"/>
<dbReference type="HAMAP" id="MF_01965">
    <property type="entry name" value="NADHX_dehydratase"/>
    <property type="match status" value="1"/>
</dbReference>
<evidence type="ECO:0000256" key="3">
    <source>
        <dbReference type="ARBA" id="ARBA00006001"/>
    </source>
</evidence>
<evidence type="ECO:0000256" key="16">
    <source>
        <dbReference type="ARBA" id="ARBA00049209"/>
    </source>
</evidence>
<keyword evidence="12 17" id="KW-0456">Lyase</keyword>
<comment type="subunit">
    <text evidence="17">Homotetramer.</text>
</comment>
<keyword evidence="5 18" id="KW-0479">Metal-binding</keyword>
<evidence type="ECO:0000256" key="17">
    <source>
        <dbReference type="HAMAP-Rule" id="MF_01965"/>
    </source>
</evidence>
<keyword evidence="23" id="KW-1185">Reference proteome</keyword>
<feature type="domain" description="YjeF N-terminal" evidence="21">
    <location>
        <begin position="9"/>
        <end position="223"/>
    </location>
</feature>
<keyword evidence="6 17" id="KW-0547">Nucleotide-binding</keyword>
<evidence type="ECO:0000259" key="21">
    <source>
        <dbReference type="PROSITE" id="PS51385"/>
    </source>
</evidence>
<comment type="catalytic activity">
    <reaction evidence="1 18 19">
        <text>(6R)-NADHX = (6S)-NADHX</text>
        <dbReference type="Rhea" id="RHEA:32215"/>
        <dbReference type="ChEBI" id="CHEBI:64074"/>
        <dbReference type="ChEBI" id="CHEBI:64075"/>
        <dbReference type="EC" id="5.1.99.6"/>
    </reaction>
</comment>
<dbReference type="SUPFAM" id="SSF53613">
    <property type="entry name" value="Ribokinase-like"/>
    <property type="match status" value="1"/>
</dbReference>
<proteinExistence type="inferred from homology"/>
<comment type="similarity">
    <text evidence="17">Belongs to the NnrD/CARKD family.</text>
</comment>
<evidence type="ECO:0000313" key="22">
    <source>
        <dbReference type="EMBL" id="MCQ1529542.1"/>
    </source>
</evidence>
<evidence type="ECO:0000256" key="19">
    <source>
        <dbReference type="PIRNR" id="PIRNR017184"/>
    </source>
</evidence>
<dbReference type="Pfam" id="PF03853">
    <property type="entry name" value="YjeF_N"/>
    <property type="match status" value="1"/>
</dbReference>
<keyword evidence="13" id="KW-0511">Multifunctional enzyme</keyword>
<evidence type="ECO:0000256" key="5">
    <source>
        <dbReference type="ARBA" id="ARBA00022723"/>
    </source>
</evidence>
<feature type="binding site" evidence="18">
    <location>
        <position position="133"/>
    </location>
    <ligand>
        <name>K(+)</name>
        <dbReference type="ChEBI" id="CHEBI:29103"/>
    </ligand>
</feature>
<comment type="catalytic activity">
    <reaction evidence="2 18 19">
        <text>(6R)-NADPHX = (6S)-NADPHX</text>
        <dbReference type="Rhea" id="RHEA:32227"/>
        <dbReference type="ChEBI" id="CHEBI:64076"/>
        <dbReference type="ChEBI" id="CHEBI:64077"/>
        <dbReference type="EC" id="5.1.99.6"/>
    </reaction>
</comment>
<evidence type="ECO:0000313" key="23">
    <source>
        <dbReference type="Proteomes" id="UP001651880"/>
    </source>
</evidence>
<dbReference type="PANTHER" id="PTHR12592:SF0">
    <property type="entry name" value="ATP-DEPENDENT (S)-NAD(P)H-HYDRATE DEHYDRATASE"/>
    <property type="match status" value="1"/>
</dbReference>
<evidence type="ECO:0000256" key="1">
    <source>
        <dbReference type="ARBA" id="ARBA00000013"/>
    </source>
</evidence>
<feature type="binding site" evidence="17">
    <location>
        <position position="456"/>
    </location>
    <ligand>
        <name>AMP</name>
        <dbReference type="ChEBI" id="CHEBI:456215"/>
    </ligand>
</feature>
<dbReference type="NCBIfam" id="TIGR00197">
    <property type="entry name" value="yjeF_nterm"/>
    <property type="match status" value="1"/>
</dbReference>
<feature type="binding site" evidence="18">
    <location>
        <position position="63"/>
    </location>
    <ligand>
        <name>K(+)</name>
        <dbReference type="ChEBI" id="CHEBI:29103"/>
    </ligand>
</feature>
<dbReference type="InterPro" id="IPR036652">
    <property type="entry name" value="YjeF_N_dom_sf"/>
</dbReference>
<reference evidence="22 23" key="1">
    <citation type="submission" date="2021-10" db="EMBL/GenBank/DDBJ databases">
        <title>Lutispora strain m25 sp. nov., a thermophilic, non-spore-forming bacterium isolated from a lab-scale methanogenic bioreactor digesting anaerobic sludge.</title>
        <authorList>
            <person name="El Houari A."/>
            <person name="Mcdonald J."/>
        </authorList>
    </citation>
    <scope>NUCLEOTIDE SEQUENCE [LARGE SCALE GENOMIC DNA]</scope>
    <source>
        <strain evidence="23">m25</strain>
    </source>
</reference>
<feature type="binding site" evidence="17">
    <location>
        <position position="268"/>
    </location>
    <ligand>
        <name>(6S)-NADPHX</name>
        <dbReference type="ChEBI" id="CHEBI:64076"/>
    </ligand>
</feature>
<dbReference type="SUPFAM" id="SSF64153">
    <property type="entry name" value="YjeF N-terminal domain-like"/>
    <property type="match status" value="1"/>
</dbReference>
<evidence type="ECO:0000256" key="14">
    <source>
        <dbReference type="ARBA" id="ARBA00025153"/>
    </source>
</evidence>
<feature type="binding site" evidence="17">
    <location>
        <begin position="427"/>
        <end position="431"/>
    </location>
    <ligand>
        <name>AMP</name>
        <dbReference type="ChEBI" id="CHEBI:456215"/>
    </ligand>
</feature>
<dbReference type="RefSeq" id="WP_255227061.1">
    <property type="nucleotide sequence ID" value="NZ_JAJEKE010000006.1"/>
</dbReference>